<keyword evidence="3" id="KW-1185">Reference proteome</keyword>
<dbReference type="EMBL" id="AMCV02000023">
    <property type="protein sequence ID" value="TDZ18469.1"/>
    <property type="molecule type" value="Genomic_DNA"/>
</dbReference>
<name>A0A484FJ23_COLOR</name>
<proteinExistence type="predicted"/>
<comment type="caution">
    <text evidence="2">The sequence shown here is derived from an EMBL/GenBank/DDBJ whole genome shotgun (WGS) entry which is preliminary data.</text>
</comment>
<accession>A0A484FJ23</accession>
<dbReference type="AlphaFoldDB" id="A0A484FJ23"/>
<evidence type="ECO:0000256" key="1">
    <source>
        <dbReference type="SAM" id="Phobius"/>
    </source>
</evidence>
<evidence type="ECO:0000313" key="2">
    <source>
        <dbReference type="EMBL" id="TDZ18469.1"/>
    </source>
</evidence>
<keyword evidence="1" id="KW-0812">Transmembrane</keyword>
<keyword evidence="1" id="KW-0472">Membrane</keyword>
<organism evidence="2 3">
    <name type="scientific">Colletotrichum orbiculare (strain 104-T / ATCC 96160 / CBS 514.97 / LARS 414 / MAFF 240422)</name>
    <name type="common">Cucumber anthracnose fungus</name>
    <name type="synonym">Colletotrichum lagenarium</name>
    <dbReference type="NCBI Taxonomy" id="1213857"/>
    <lineage>
        <taxon>Eukaryota</taxon>
        <taxon>Fungi</taxon>
        <taxon>Dikarya</taxon>
        <taxon>Ascomycota</taxon>
        <taxon>Pezizomycotina</taxon>
        <taxon>Sordariomycetes</taxon>
        <taxon>Hypocreomycetidae</taxon>
        <taxon>Glomerellales</taxon>
        <taxon>Glomerellaceae</taxon>
        <taxon>Colletotrichum</taxon>
        <taxon>Colletotrichum orbiculare species complex</taxon>
    </lineage>
</organism>
<reference evidence="3" key="1">
    <citation type="journal article" date="2013" name="New Phytol.">
        <title>Comparative genomic and transcriptomic analyses reveal the hemibiotrophic stage shift of Colletotrichum fungi.</title>
        <authorList>
            <person name="Gan P."/>
            <person name="Ikeda K."/>
            <person name="Irieda H."/>
            <person name="Narusaka M."/>
            <person name="O'Connell R.J."/>
            <person name="Narusaka Y."/>
            <person name="Takano Y."/>
            <person name="Kubo Y."/>
            <person name="Shirasu K."/>
        </authorList>
    </citation>
    <scope>NUCLEOTIDE SEQUENCE [LARGE SCALE GENOMIC DNA]</scope>
    <source>
        <strain evidence="3">104-T / ATCC 96160 / CBS 514.97 / LARS 414 / MAFF 240422</strain>
    </source>
</reference>
<reference evidence="3" key="2">
    <citation type="journal article" date="2019" name="Mol. Plant Microbe Interact.">
        <title>Genome sequence resources for four phytopathogenic fungi from the Colletotrichum orbiculare species complex.</title>
        <authorList>
            <person name="Gan P."/>
            <person name="Tsushima A."/>
            <person name="Narusaka M."/>
            <person name="Narusaka Y."/>
            <person name="Takano Y."/>
            <person name="Kubo Y."/>
            <person name="Shirasu K."/>
        </authorList>
    </citation>
    <scope>GENOME REANNOTATION</scope>
    <source>
        <strain evidence="3">104-T / ATCC 96160 / CBS 514.97 / LARS 414 / MAFF 240422</strain>
    </source>
</reference>
<sequence length="91" mass="10474">MVDVDIDPNRRPAHFAAAVLFLCPSLFAVDRRLYSKPFVTKNVAASRNIPQRNTQADTELVLLFIISTIDRLPRLERHEPLDRRHDESGHL</sequence>
<evidence type="ECO:0000313" key="3">
    <source>
        <dbReference type="Proteomes" id="UP000014480"/>
    </source>
</evidence>
<feature type="transmembrane region" description="Helical" evidence="1">
    <location>
        <begin position="12"/>
        <end position="29"/>
    </location>
</feature>
<gene>
    <name evidence="2" type="ORF">Cob_v008432</name>
</gene>
<protein>
    <submittedName>
        <fullName evidence="2">Uncharacterized protein</fullName>
    </submittedName>
</protein>
<dbReference type="Proteomes" id="UP000014480">
    <property type="component" value="Unassembled WGS sequence"/>
</dbReference>
<keyword evidence="1" id="KW-1133">Transmembrane helix</keyword>